<reference evidence="1 2" key="1">
    <citation type="submission" date="2024-06" db="EMBL/GenBank/DDBJ databases">
        <title>Complete genome of Phlyctema vagabunda strain 19-DSS-EL-015.</title>
        <authorList>
            <person name="Fiorenzani C."/>
        </authorList>
    </citation>
    <scope>NUCLEOTIDE SEQUENCE [LARGE SCALE GENOMIC DNA]</scope>
    <source>
        <strain evidence="1 2">19-DSS-EL-015</strain>
    </source>
</reference>
<sequence>MSLTIPTSQSERPELIRQLLKANLLSVFDERDDISRKVAIENTYAEDIIWYEPERLNQGQDTLDRRAAELLEESPGFRFQPDGEMVVTQNLGVLHWKFGPVSDPGLLKGVDVILVVGGKIKALWTALTKVPGQ</sequence>
<name>A0ABR4PF44_9HELO</name>
<evidence type="ECO:0000313" key="2">
    <source>
        <dbReference type="Proteomes" id="UP001629113"/>
    </source>
</evidence>
<dbReference type="Proteomes" id="UP001629113">
    <property type="component" value="Unassembled WGS sequence"/>
</dbReference>
<dbReference type="Gene3D" id="3.10.450.50">
    <property type="match status" value="1"/>
</dbReference>
<organism evidence="1 2">
    <name type="scientific">Phlyctema vagabunda</name>
    <dbReference type="NCBI Taxonomy" id="108571"/>
    <lineage>
        <taxon>Eukaryota</taxon>
        <taxon>Fungi</taxon>
        <taxon>Dikarya</taxon>
        <taxon>Ascomycota</taxon>
        <taxon>Pezizomycotina</taxon>
        <taxon>Leotiomycetes</taxon>
        <taxon>Helotiales</taxon>
        <taxon>Dermateaceae</taxon>
        <taxon>Phlyctema</taxon>
    </lineage>
</organism>
<evidence type="ECO:0000313" key="1">
    <source>
        <dbReference type="EMBL" id="KAL3421895.1"/>
    </source>
</evidence>
<proteinExistence type="predicted"/>
<keyword evidence="2" id="KW-1185">Reference proteome</keyword>
<dbReference type="EMBL" id="JBFCZG010000005">
    <property type="protein sequence ID" value="KAL3421895.1"/>
    <property type="molecule type" value="Genomic_DNA"/>
</dbReference>
<comment type="caution">
    <text evidence="1">The sequence shown here is derived from an EMBL/GenBank/DDBJ whole genome shotgun (WGS) entry which is preliminary data.</text>
</comment>
<gene>
    <name evidence="1" type="ORF">PVAG01_06051</name>
</gene>
<dbReference type="SUPFAM" id="SSF54427">
    <property type="entry name" value="NTF2-like"/>
    <property type="match status" value="1"/>
</dbReference>
<dbReference type="InterPro" id="IPR032710">
    <property type="entry name" value="NTF2-like_dom_sf"/>
</dbReference>
<protein>
    <submittedName>
        <fullName evidence="1">NTF2-like domain protein</fullName>
    </submittedName>
</protein>
<accession>A0ABR4PF44</accession>